<dbReference type="PANTHER" id="PTHR12304:SF4">
    <property type="entry name" value="URIDINE NUCLEOSIDASE"/>
    <property type="match status" value="1"/>
</dbReference>
<evidence type="ECO:0000313" key="5">
    <source>
        <dbReference type="Proteomes" id="UP000050823"/>
    </source>
</evidence>
<reference evidence="4 5" key="1">
    <citation type="journal article" date="2015" name="Genome Announc.">
        <title>Expanding the biotechnology potential of lactobacilli through comparative genomics of 213 strains and associated genera.</title>
        <authorList>
            <person name="Sun Z."/>
            <person name="Harris H.M."/>
            <person name="McCann A."/>
            <person name="Guo C."/>
            <person name="Argimon S."/>
            <person name="Zhang W."/>
            <person name="Yang X."/>
            <person name="Jeffery I.B."/>
            <person name="Cooney J.C."/>
            <person name="Kagawa T.F."/>
            <person name="Liu W."/>
            <person name="Song Y."/>
            <person name="Salvetti E."/>
            <person name="Wrobel A."/>
            <person name="Rasinkangas P."/>
            <person name="Parkhill J."/>
            <person name="Rea M.C."/>
            <person name="O'Sullivan O."/>
            <person name="Ritari J."/>
            <person name="Douillard F.P."/>
            <person name="Paul Ross R."/>
            <person name="Yang R."/>
            <person name="Briner A.E."/>
            <person name="Felis G.E."/>
            <person name="de Vos W.M."/>
            <person name="Barrangou R."/>
            <person name="Klaenhammer T.R."/>
            <person name="Caufield P.W."/>
            <person name="Cui Y."/>
            <person name="Zhang H."/>
            <person name="O'Toole P.W."/>
        </authorList>
    </citation>
    <scope>NUCLEOTIDE SEQUENCE [LARGE SCALE GENOMIC DNA]</scope>
    <source>
        <strain evidence="4 5">DSM 20719</strain>
    </source>
</reference>
<evidence type="ECO:0000256" key="1">
    <source>
        <dbReference type="ARBA" id="ARBA00022801"/>
    </source>
</evidence>
<comment type="caution">
    <text evidence="4">The sequence shown here is derived from an EMBL/GenBank/DDBJ whole genome shotgun (WGS) entry which is preliminary data.</text>
</comment>
<dbReference type="Proteomes" id="UP000050823">
    <property type="component" value="Unassembled WGS sequence"/>
</dbReference>
<evidence type="ECO:0000256" key="2">
    <source>
        <dbReference type="ARBA" id="ARBA00023295"/>
    </source>
</evidence>
<dbReference type="InterPro" id="IPR036452">
    <property type="entry name" value="Ribo_hydro-like"/>
</dbReference>
<sequence length="317" mass="33947">MAQKMILDLDTGIDDALAIAYALGSSEVDLIGISSEYGNVLTERSVVNSQQILHLLGHPEIPVYLGAGHSTTTNDFSVLPISVEIHGQDGVGEIHLTEPHPEMATESAVDFILRACQEYGADLSIVATGPMTNLALAIQKDLPTLKKVGQIVIMGGALTVGGNVSPFAEANINQDPEAADLLFKSGLPVTMVGLDVTLRTLFTRTDTAEWRAFGTPAAQAYANMVDYYIKAYEVTSPHLHGCALHDPLAVAVAIDPSLVTTFPLNLKTEVEGPSRGRTIGDNARLDDPTTRTAVCVQVDTPRFLSEFKKRIGQLLAR</sequence>
<dbReference type="SUPFAM" id="SSF53590">
    <property type="entry name" value="Nucleoside hydrolase"/>
    <property type="match status" value="1"/>
</dbReference>
<feature type="domain" description="Inosine/uridine-preferring nucleoside hydrolase" evidence="3">
    <location>
        <begin position="5"/>
        <end position="304"/>
    </location>
</feature>
<dbReference type="AlphaFoldDB" id="A0AA89L397"/>
<dbReference type="EMBL" id="AYZB01000066">
    <property type="protein sequence ID" value="KRM20702.1"/>
    <property type="molecule type" value="Genomic_DNA"/>
</dbReference>
<dbReference type="InterPro" id="IPR001910">
    <property type="entry name" value="Inosine/uridine_hydrolase_dom"/>
</dbReference>
<name>A0AA89L397_9LACO</name>
<dbReference type="CDD" id="cd02650">
    <property type="entry name" value="nuc_hydro_CaPnhB"/>
    <property type="match status" value="1"/>
</dbReference>
<dbReference type="Pfam" id="PF01156">
    <property type="entry name" value="IU_nuc_hydro"/>
    <property type="match status" value="1"/>
</dbReference>
<evidence type="ECO:0000313" key="4">
    <source>
        <dbReference type="EMBL" id="KRM20702.1"/>
    </source>
</evidence>
<organism evidence="4 5">
    <name type="scientific">Latilactobacillus graminis DSM 20719</name>
    <dbReference type="NCBI Taxonomy" id="1423752"/>
    <lineage>
        <taxon>Bacteria</taxon>
        <taxon>Bacillati</taxon>
        <taxon>Bacillota</taxon>
        <taxon>Bacilli</taxon>
        <taxon>Lactobacillales</taxon>
        <taxon>Lactobacillaceae</taxon>
        <taxon>Latilactobacillus</taxon>
    </lineage>
</organism>
<dbReference type="GO" id="GO:0006152">
    <property type="term" value="P:purine nucleoside catabolic process"/>
    <property type="evidence" value="ECO:0007669"/>
    <property type="project" value="TreeGrafter"/>
</dbReference>
<proteinExistence type="predicted"/>
<keyword evidence="2" id="KW-0326">Glycosidase</keyword>
<evidence type="ECO:0000259" key="3">
    <source>
        <dbReference type="Pfam" id="PF01156"/>
    </source>
</evidence>
<dbReference type="PANTHER" id="PTHR12304">
    <property type="entry name" value="INOSINE-URIDINE PREFERRING NUCLEOSIDE HYDROLASE"/>
    <property type="match status" value="1"/>
</dbReference>
<protein>
    <submittedName>
        <fullName evidence="4">Inosine-uridine preferring nucleoside hydrolase family protein</fullName>
    </submittedName>
</protein>
<keyword evidence="1 4" id="KW-0378">Hydrolase</keyword>
<dbReference type="InterPro" id="IPR023186">
    <property type="entry name" value="IUNH"/>
</dbReference>
<dbReference type="GO" id="GO:0005829">
    <property type="term" value="C:cytosol"/>
    <property type="evidence" value="ECO:0007669"/>
    <property type="project" value="TreeGrafter"/>
</dbReference>
<accession>A0AA89L397</accession>
<dbReference type="Gene3D" id="3.90.245.10">
    <property type="entry name" value="Ribonucleoside hydrolase-like"/>
    <property type="match status" value="1"/>
</dbReference>
<dbReference type="GO" id="GO:0008477">
    <property type="term" value="F:purine nucleosidase activity"/>
    <property type="evidence" value="ECO:0007669"/>
    <property type="project" value="TreeGrafter"/>
</dbReference>
<gene>
    <name evidence="4" type="ORF">FC90_GL000065</name>
</gene>